<gene>
    <name evidence="1" type="ORF">BXY41_101157</name>
</gene>
<dbReference type="Proteomes" id="UP000237749">
    <property type="component" value="Unassembled WGS sequence"/>
</dbReference>
<reference evidence="1 2" key="1">
    <citation type="submission" date="2018-02" db="EMBL/GenBank/DDBJ databases">
        <title>Genomic Encyclopedia of Archaeal and Bacterial Type Strains, Phase II (KMG-II): from individual species to whole genera.</title>
        <authorList>
            <person name="Goeker M."/>
        </authorList>
    </citation>
    <scope>NUCLEOTIDE SEQUENCE [LARGE SCALE GENOMIC DNA]</scope>
    <source>
        <strain evidence="1 2">DSM 3808</strain>
    </source>
</reference>
<dbReference type="AlphaFoldDB" id="A0A2S6HY53"/>
<accession>A0A2S6HY53</accession>
<name>A0A2S6HY53_9FIRM</name>
<dbReference type="EMBL" id="PTJA01000001">
    <property type="protein sequence ID" value="PPK83097.1"/>
    <property type="molecule type" value="Genomic_DNA"/>
</dbReference>
<comment type="caution">
    <text evidence="1">The sequence shown here is derived from an EMBL/GenBank/DDBJ whole genome shotgun (WGS) entry which is preliminary data.</text>
</comment>
<evidence type="ECO:0000313" key="2">
    <source>
        <dbReference type="Proteomes" id="UP000237749"/>
    </source>
</evidence>
<dbReference type="RefSeq" id="WP_104433576.1">
    <property type="nucleotide sequence ID" value="NZ_PTJA01000001.1"/>
</dbReference>
<protein>
    <submittedName>
        <fullName evidence="1">Uncharacterized protein</fullName>
    </submittedName>
</protein>
<sequence length="484" mass="55315">MRISSLSNGNQMKYLKGITSYEIAPRDESLSRIIFQSPSEKDSYTKEDALLDQYMKQYRADIKIKDGTVIDNSDSPLRLIQRDKVTADELKDYAQYLAKAEKSKDIDWFGLTSDLSDMKIDFNNADKLNNKVDYLSSRYVYLKDYIQNSFTGTQKEENLTRLEDLYQKSKETLATSYSKTVGSFYESLGSSDSKEKMYQSMLSGIENRTAEYEDMLKEAGDYSGIENQGEEWLRTDDSYMAARLREYAVSKNSTLKTSDSSDAESSTYSLRDLAVAGLFASESSKQYNSIQMELFPDEETRIGLDLALQSMKTDLLIRKTGIGAEMSSLIKNSANVYMDKYINRLDENLANAADRTNLPGIKHSLNREAISRIYRYTLDQYQDSNDIKAAFQKGAQQAVSDFKSQYNSKGGFYSEKLYWEQFDNIPQYATNVKELSDYEKYSILIDRFTDSLKSGNTKNIELLFASGGRTLTEQFSYSAVDFYI</sequence>
<organism evidence="1 2">
    <name type="scientific">Lacrimispora xylanisolvens</name>
    <dbReference type="NCBI Taxonomy" id="384636"/>
    <lineage>
        <taxon>Bacteria</taxon>
        <taxon>Bacillati</taxon>
        <taxon>Bacillota</taxon>
        <taxon>Clostridia</taxon>
        <taxon>Lachnospirales</taxon>
        <taxon>Lachnospiraceae</taxon>
        <taxon>Lacrimispora</taxon>
    </lineage>
</organism>
<evidence type="ECO:0000313" key="1">
    <source>
        <dbReference type="EMBL" id="PPK83097.1"/>
    </source>
</evidence>
<dbReference type="OrthoDB" id="9815217at2"/>
<keyword evidence="2" id="KW-1185">Reference proteome</keyword>
<proteinExistence type="predicted"/>